<reference evidence="7" key="1">
    <citation type="submission" date="2021-02" db="EMBL/GenBank/DDBJ databases">
        <authorList>
            <person name="Nowell W R."/>
        </authorList>
    </citation>
    <scope>NUCLEOTIDE SEQUENCE</scope>
</reference>
<dbReference type="EMBL" id="CAJNOU010002033">
    <property type="protein sequence ID" value="CAF1282781.1"/>
    <property type="molecule type" value="Genomic_DNA"/>
</dbReference>
<keyword evidence="11" id="KW-1185">Reference proteome</keyword>
<accession>A0A818LJA6</accession>
<gene>
    <name evidence="9" type="ORF">FNK824_LOCUS15414</name>
    <name evidence="8" type="ORF">JBS370_LOCUS11042</name>
    <name evidence="6" type="ORF">JXQ802_LOCUS31219</name>
    <name evidence="7" type="ORF">OTI717_LOCUS5295</name>
    <name evidence="2" type="ORF">PYM288_LOCUS9349</name>
    <name evidence="3" type="ORF">RFH988_LOCUS21485</name>
    <name evidence="5" type="ORF">SEV965_LOCUS25347</name>
    <name evidence="4" type="ORF">ZHD862_LOCUS23547</name>
</gene>
<sequence length="129" mass="14632">MLHQLIVFCLCFATTLSIRCYLGMDNECFLAPDAKDCGSGDACRCIKYRFTCTEDDDACNQQEKSAGTTKWVYSLTSESVCEAYKDAISSLFDMECCSTDRCNRPDNVECSSSNTRRRLLRKFTDLFDV</sequence>
<dbReference type="Proteomes" id="UP000663864">
    <property type="component" value="Unassembled WGS sequence"/>
</dbReference>
<dbReference type="EMBL" id="CAJNOH010000135">
    <property type="protein sequence ID" value="CAF0897504.1"/>
    <property type="molecule type" value="Genomic_DNA"/>
</dbReference>
<evidence type="ECO:0000256" key="1">
    <source>
        <dbReference type="SAM" id="SignalP"/>
    </source>
</evidence>
<evidence type="ECO:0000313" key="2">
    <source>
        <dbReference type="EMBL" id="CAF0897504.1"/>
    </source>
</evidence>
<dbReference type="Proteomes" id="UP000663874">
    <property type="component" value="Unassembled WGS sequence"/>
</dbReference>
<dbReference type="Proteomes" id="UP000663889">
    <property type="component" value="Unassembled WGS sequence"/>
</dbReference>
<dbReference type="EMBL" id="CAJNOT010001538">
    <property type="protein sequence ID" value="CAF1214579.1"/>
    <property type="molecule type" value="Genomic_DNA"/>
</dbReference>
<dbReference type="Proteomes" id="UP000663836">
    <property type="component" value="Unassembled WGS sequence"/>
</dbReference>
<evidence type="ECO:0000313" key="8">
    <source>
        <dbReference type="EMBL" id="CAF3725043.1"/>
    </source>
</evidence>
<evidence type="ECO:0000313" key="7">
    <source>
        <dbReference type="EMBL" id="CAF3570774.1"/>
    </source>
</evidence>
<comment type="caution">
    <text evidence="7">The sequence shown here is derived from an EMBL/GenBank/DDBJ whole genome shotgun (WGS) entry which is preliminary data.</text>
</comment>
<evidence type="ECO:0000313" key="11">
    <source>
        <dbReference type="Proteomes" id="UP000663870"/>
    </source>
</evidence>
<organism evidence="7 10">
    <name type="scientific">Rotaria sordida</name>
    <dbReference type="NCBI Taxonomy" id="392033"/>
    <lineage>
        <taxon>Eukaryota</taxon>
        <taxon>Metazoa</taxon>
        <taxon>Spiralia</taxon>
        <taxon>Gnathifera</taxon>
        <taxon>Rotifera</taxon>
        <taxon>Eurotatoria</taxon>
        <taxon>Bdelloidea</taxon>
        <taxon>Philodinida</taxon>
        <taxon>Philodinidae</taxon>
        <taxon>Rotaria</taxon>
    </lineage>
</organism>
<name>A0A818LJA6_9BILA</name>
<evidence type="ECO:0000313" key="9">
    <source>
        <dbReference type="EMBL" id="CAF3808310.1"/>
    </source>
</evidence>
<dbReference type="Proteomes" id="UP000663823">
    <property type="component" value="Unassembled WGS sequence"/>
</dbReference>
<protein>
    <submittedName>
        <fullName evidence="7">Uncharacterized protein</fullName>
    </submittedName>
</protein>
<dbReference type="Proteomes" id="UP000663870">
    <property type="component" value="Unassembled WGS sequence"/>
</dbReference>
<evidence type="ECO:0000313" key="5">
    <source>
        <dbReference type="EMBL" id="CAF1282781.1"/>
    </source>
</evidence>
<proteinExistence type="predicted"/>
<dbReference type="Proteomes" id="UP000663854">
    <property type="component" value="Unassembled WGS sequence"/>
</dbReference>
<dbReference type="EMBL" id="CAJOBD010000833">
    <property type="protein sequence ID" value="CAF3725043.1"/>
    <property type="molecule type" value="Genomic_DNA"/>
</dbReference>
<evidence type="ECO:0000313" key="10">
    <source>
        <dbReference type="Proteomes" id="UP000663823"/>
    </source>
</evidence>
<dbReference type="AlphaFoldDB" id="A0A818LJA6"/>
<dbReference type="OrthoDB" id="10013857at2759"/>
<dbReference type="EMBL" id="CAJNOO010001371">
    <property type="protein sequence ID" value="CAF1142940.1"/>
    <property type="molecule type" value="Genomic_DNA"/>
</dbReference>
<evidence type="ECO:0000313" key="6">
    <source>
        <dbReference type="EMBL" id="CAF1334098.1"/>
    </source>
</evidence>
<dbReference type="Proteomes" id="UP000663882">
    <property type="component" value="Unassembled WGS sequence"/>
</dbReference>
<feature type="signal peptide" evidence="1">
    <location>
        <begin position="1"/>
        <end position="17"/>
    </location>
</feature>
<evidence type="ECO:0000313" key="3">
    <source>
        <dbReference type="EMBL" id="CAF1142940.1"/>
    </source>
</evidence>
<dbReference type="EMBL" id="CAJOAX010000340">
    <property type="protein sequence ID" value="CAF3570774.1"/>
    <property type="molecule type" value="Genomic_DNA"/>
</dbReference>
<evidence type="ECO:0000313" key="4">
    <source>
        <dbReference type="EMBL" id="CAF1214579.1"/>
    </source>
</evidence>
<keyword evidence="1" id="KW-0732">Signal</keyword>
<dbReference type="EMBL" id="CAJOBE010002231">
    <property type="protein sequence ID" value="CAF3808310.1"/>
    <property type="molecule type" value="Genomic_DNA"/>
</dbReference>
<feature type="chain" id="PRO_5036233511" evidence="1">
    <location>
        <begin position="18"/>
        <end position="129"/>
    </location>
</feature>
<dbReference type="EMBL" id="CAJNOL010001308">
    <property type="protein sequence ID" value="CAF1334098.1"/>
    <property type="molecule type" value="Genomic_DNA"/>
</dbReference>